<accession>L5M3N8</accession>
<dbReference type="Gene3D" id="3.30.1550.10">
    <property type="entry name" value="Ribosomal protein L11/L12, N-terminal domain"/>
    <property type="match status" value="1"/>
</dbReference>
<evidence type="ECO:0000313" key="6">
    <source>
        <dbReference type="Proteomes" id="UP000010556"/>
    </source>
</evidence>
<keyword evidence="2 5" id="KW-0689">Ribosomal protein</keyword>
<proteinExistence type="inferred from homology"/>
<dbReference type="InterPro" id="IPR020784">
    <property type="entry name" value="Ribosomal_uL11_N"/>
</dbReference>
<reference evidence="6" key="1">
    <citation type="journal article" date="2013" name="Science">
        <title>Comparative analysis of bat genomes provides insight into the evolution of flight and immunity.</title>
        <authorList>
            <person name="Zhang G."/>
            <person name="Cowled C."/>
            <person name="Shi Z."/>
            <person name="Huang Z."/>
            <person name="Bishop-Lilly K.A."/>
            <person name="Fang X."/>
            <person name="Wynne J.W."/>
            <person name="Xiong Z."/>
            <person name="Baker M.L."/>
            <person name="Zhao W."/>
            <person name="Tachedjian M."/>
            <person name="Zhu Y."/>
            <person name="Zhou P."/>
            <person name="Jiang X."/>
            <person name="Ng J."/>
            <person name="Yang L."/>
            <person name="Wu L."/>
            <person name="Xiao J."/>
            <person name="Feng Y."/>
            <person name="Chen Y."/>
            <person name="Sun X."/>
            <person name="Zhang Y."/>
            <person name="Marsh G.A."/>
            <person name="Crameri G."/>
            <person name="Broder C.C."/>
            <person name="Frey K.G."/>
            <person name="Wang L.F."/>
            <person name="Wang J."/>
        </authorList>
    </citation>
    <scope>NUCLEOTIDE SEQUENCE [LARGE SCALE GENOMIC DNA]</scope>
</reference>
<dbReference type="InterPro" id="IPR000911">
    <property type="entry name" value="Ribosomal_uL11"/>
</dbReference>
<dbReference type="PANTHER" id="PTHR11661">
    <property type="entry name" value="60S RIBOSOMAL PROTEIN L12"/>
    <property type="match status" value="1"/>
</dbReference>
<dbReference type="PANTHER" id="PTHR11661:SF2">
    <property type="entry name" value="LARGE RIBOSOMAL SUBUNIT PROTEIN UL11"/>
    <property type="match status" value="1"/>
</dbReference>
<dbReference type="EMBL" id="KB104809">
    <property type="protein sequence ID" value="ELK32932.1"/>
    <property type="molecule type" value="Genomic_DNA"/>
</dbReference>
<evidence type="ECO:0000256" key="3">
    <source>
        <dbReference type="ARBA" id="ARBA00023274"/>
    </source>
</evidence>
<keyword evidence="3" id="KW-0687">Ribonucleoprotein</keyword>
<dbReference type="Proteomes" id="UP000010556">
    <property type="component" value="Unassembled WGS sequence"/>
</dbReference>
<dbReference type="InterPro" id="IPR036796">
    <property type="entry name" value="Ribosomal_uL11_N_sf"/>
</dbReference>
<dbReference type="GO" id="GO:0003735">
    <property type="term" value="F:structural constituent of ribosome"/>
    <property type="evidence" value="ECO:0007669"/>
    <property type="project" value="InterPro"/>
</dbReference>
<name>L5M3N8_MYODS</name>
<evidence type="ECO:0000256" key="1">
    <source>
        <dbReference type="ARBA" id="ARBA00010537"/>
    </source>
</evidence>
<evidence type="ECO:0000256" key="2">
    <source>
        <dbReference type="ARBA" id="ARBA00022980"/>
    </source>
</evidence>
<gene>
    <name evidence="5" type="ORF">MDA_GLEAN10019016</name>
</gene>
<dbReference type="GO" id="GO:0070180">
    <property type="term" value="F:large ribosomal subunit rRNA binding"/>
    <property type="evidence" value="ECO:0007669"/>
    <property type="project" value="TreeGrafter"/>
</dbReference>
<dbReference type="GO" id="GO:0006412">
    <property type="term" value="P:translation"/>
    <property type="evidence" value="ECO:0007669"/>
    <property type="project" value="InterPro"/>
</dbReference>
<dbReference type="AlphaFoldDB" id="L5M3N8"/>
<dbReference type="GO" id="GO:0022625">
    <property type="term" value="C:cytosolic large ribosomal subunit"/>
    <property type="evidence" value="ECO:0007669"/>
    <property type="project" value="TreeGrafter"/>
</dbReference>
<sequence length="71" mass="7868">MPPKFNPNKIKVIYLMCPSREVIDTSALVPKSGSLVLSPKKVGDDITKAISDWKGLRITVKQTIQKKTSLD</sequence>
<protein>
    <submittedName>
        <fullName evidence="5">60S ribosomal protein L12</fullName>
    </submittedName>
</protein>
<feature type="domain" description="Large ribosomal subunit protein uL11 N-terminal" evidence="4">
    <location>
        <begin position="13"/>
        <end position="67"/>
    </location>
</feature>
<dbReference type="SUPFAM" id="SSF54747">
    <property type="entry name" value="Ribosomal L11/L12e N-terminal domain"/>
    <property type="match status" value="1"/>
</dbReference>
<dbReference type="Pfam" id="PF03946">
    <property type="entry name" value="Ribosomal_L11_N"/>
    <property type="match status" value="1"/>
</dbReference>
<comment type="similarity">
    <text evidence="1">Belongs to the universal ribosomal protein uL11 family.</text>
</comment>
<keyword evidence="6" id="KW-1185">Reference proteome</keyword>
<organism evidence="5 6">
    <name type="scientific">Myotis davidii</name>
    <name type="common">David's myotis</name>
    <dbReference type="NCBI Taxonomy" id="225400"/>
    <lineage>
        <taxon>Eukaryota</taxon>
        <taxon>Metazoa</taxon>
        <taxon>Chordata</taxon>
        <taxon>Craniata</taxon>
        <taxon>Vertebrata</taxon>
        <taxon>Euteleostomi</taxon>
        <taxon>Mammalia</taxon>
        <taxon>Eutheria</taxon>
        <taxon>Laurasiatheria</taxon>
        <taxon>Chiroptera</taxon>
        <taxon>Yangochiroptera</taxon>
        <taxon>Vespertilionidae</taxon>
        <taxon>Myotis</taxon>
    </lineage>
</organism>
<evidence type="ECO:0000259" key="4">
    <source>
        <dbReference type="Pfam" id="PF03946"/>
    </source>
</evidence>
<evidence type="ECO:0000313" key="5">
    <source>
        <dbReference type="EMBL" id="ELK32932.1"/>
    </source>
</evidence>